<feature type="domain" description="Histidine kinase/HSP90-like ATPase" evidence="2">
    <location>
        <begin position="43"/>
        <end position="155"/>
    </location>
</feature>
<dbReference type="EMBL" id="JAGSXH010000065">
    <property type="protein sequence ID" value="MBS2964970.1"/>
    <property type="molecule type" value="Genomic_DNA"/>
</dbReference>
<sequence length="241" mass="25260">MNPSPCESGLDRATGPRRLAAVDPTFRISHLCLPATDRIAHSLGQLSSDVLATWGLGDEELAYAVRMSVRELVGNAVKHGPRTADAMVCVSFQLESDACGPDRVTVTVQDQGCGRLAIPEPEDFEEAEEFRGLVVVSGYGARIDSIVHPAGHTVTVWIPLAAADRERVCRCLCWGHQTAAPYCRGLVEPGTGALFTGPCGVPITVCRACADAITVSGLLPARAAVHGSAIRHPILAASGGG</sequence>
<keyword evidence="1" id="KW-0808">Transferase</keyword>
<keyword evidence="4" id="KW-1185">Reference proteome</keyword>
<dbReference type="GO" id="GO:0004674">
    <property type="term" value="F:protein serine/threonine kinase activity"/>
    <property type="evidence" value="ECO:0007669"/>
    <property type="project" value="UniProtKB-KW"/>
</dbReference>
<accession>A0A8J7WQL7</accession>
<dbReference type="Pfam" id="PF13581">
    <property type="entry name" value="HATPase_c_2"/>
    <property type="match status" value="1"/>
</dbReference>
<evidence type="ECO:0000256" key="1">
    <source>
        <dbReference type="ARBA" id="ARBA00022527"/>
    </source>
</evidence>
<dbReference type="Gene3D" id="3.30.565.10">
    <property type="entry name" value="Histidine kinase-like ATPase, C-terminal domain"/>
    <property type="match status" value="1"/>
</dbReference>
<dbReference type="PANTHER" id="PTHR35526">
    <property type="entry name" value="ANTI-SIGMA-F FACTOR RSBW-RELATED"/>
    <property type="match status" value="1"/>
</dbReference>
<dbReference type="GO" id="GO:0005524">
    <property type="term" value="F:ATP binding"/>
    <property type="evidence" value="ECO:0007669"/>
    <property type="project" value="UniProtKB-KW"/>
</dbReference>
<proteinExistence type="predicted"/>
<dbReference type="PANTHER" id="PTHR35526:SF3">
    <property type="entry name" value="ANTI-SIGMA-F FACTOR RSBW"/>
    <property type="match status" value="1"/>
</dbReference>
<dbReference type="Proteomes" id="UP000677913">
    <property type="component" value="Unassembled WGS sequence"/>
</dbReference>
<dbReference type="InterPro" id="IPR003594">
    <property type="entry name" value="HATPase_dom"/>
</dbReference>
<keyword evidence="3" id="KW-0547">Nucleotide-binding</keyword>
<protein>
    <submittedName>
        <fullName evidence="3">ATP-binding protein</fullName>
    </submittedName>
</protein>
<dbReference type="SUPFAM" id="SSF55874">
    <property type="entry name" value="ATPase domain of HSP90 chaperone/DNA topoisomerase II/histidine kinase"/>
    <property type="match status" value="1"/>
</dbReference>
<name>A0A8J7WQL7_9ACTN</name>
<dbReference type="RefSeq" id="WP_211469330.1">
    <property type="nucleotide sequence ID" value="NZ_JAGSXH010000065.1"/>
</dbReference>
<keyword evidence="1" id="KW-0723">Serine/threonine-protein kinase</keyword>
<dbReference type="InterPro" id="IPR050267">
    <property type="entry name" value="Anti-sigma-factor_SerPK"/>
</dbReference>
<evidence type="ECO:0000313" key="3">
    <source>
        <dbReference type="EMBL" id="MBS2964970.1"/>
    </source>
</evidence>
<organism evidence="3 4">
    <name type="scientific">Actinocrinis puniceicyclus</name>
    <dbReference type="NCBI Taxonomy" id="977794"/>
    <lineage>
        <taxon>Bacteria</taxon>
        <taxon>Bacillati</taxon>
        <taxon>Actinomycetota</taxon>
        <taxon>Actinomycetes</taxon>
        <taxon>Catenulisporales</taxon>
        <taxon>Actinospicaceae</taxon>
        <taxon>Actinocrinis</taxon>
    </lineage>
</organism>
<comment type="caution">
    <text evidence="3">The sequence shown here is derived from an EMBL/GenBank/DDBJ whole genome shotgun (WGS) entry which is preliminary data.</text>
</comment>
<evidence type="ECO:0000259" key="2">
    <source>
        <dbReference type="Pfam" id="PF13581"/>
    </source>
</evidence>
<reference evidence="3" key="1">
    <citation type="submission" date="2021-04" db="EMBL/GenBank/DDBJ databases">
        <title>Genome based classification of Actinospica acidithermotolerans sp. nov., an actinobacterium isolated from an Indonesian hot spring.</title>
        <authorList>
            <person name="Kusuma A.B."/>
            <person name="Putra K.E."/>
            <person name="Nafisah S."/>
            <person name="Loh J."/>
            <person name="Nouioui I."/>
            <person name="Goodfellow M."/>
        </authorList>
    </citation>
    <scope>NUCLEOTIDE SEQUENCE</scope>
    <source>
        <strain evidence="3">DSM 45618</strain>
    </source>
</reference>
<evidence type="ECO:0000313" key="4">
    <source>
        <dbReference type="Proteomes" id="UP000677913"/>
    </source>
</evidence>
<keyword evidence="3" id="KW-0067">ATP-binding</keyword>
<dbReference type="AlphaFoldDB" id="A0A8J7WQL7"/>
<gene>
    <name evidence="3" type="ORF">KGA66_18075</name>
</gene>
<dbReference type="InterPro" id="IPR036890">
    <property type="entry name" value="HATPase_C_sf"/>
</dbReference>
<keyword evidence="1" id="KW-0418">Kinase</keyword>